<dbReference type="CDD" id="cd01543">
    <property type="entry name" value="PBP1_XylR"/>
    <property type="match status" value="1"/>
</dbReference>
<dbReference type="PROSITE" id="PS00041">
    <property type="entry name" value="HTH_ARAC_FAMILY_1"/>
    <property type="match status" value="1"/>
</dbReference>
<dbReference type="SUPFAM" id="SSF53822">
    <property type="entry name" value="Periplasmic binding protein-like I"/>
    <property type="match status" value="1"/>
</dbReference>
<evidence type="ECO:0000313" key="6">
    <source>
        <dbReference type="Proteomes" id="UP001155241"/>
    </source>
</evidence>
<evidence type="ECO:0000256" key="3">
    <source>
        <dbReference type="ARBA" id="ARBA00023163"/>
    </source>
</evidence>
<dbReference type="InterPro" id="IPR018062">
    <property type="entry name" value="HTH_AraC-typ_CS"/>
</dbReference>
<dbReference type="PROSITE" id="PS01124">
    <property type="entry name" value="HTH_ARAC_FAMILY_2"/>
    <property type="match status" value="1"/>
</dbReference>
<dbReference type="Proteomes" id="UP001155241">
    <property type="component" value="Unassembled WGS sequence"/>
</dbReference>
<dbReference type="Pfam" id="PF13377">
    <property type="entry name" value="Peripla_BP_3"/>
    <property type="match status" value="1"/>
</dbReference>
<organism evidence="5 6">
    <name type="scientific">Aeoliella straminimaris</name>
    <dbReference type="NCBI Taxonomy" id="2954799"/>
    <lineage>
        <taxon>Bacteria</taxon>
        <taxon>Pseudomonadati</taxon>
        <taxon>Planctomycetota</taxon>
        <taxon>Planctomycetia</taxon>
        <taxon>Pirellulales</taxon>
        <taxon>Lacipirellulaceae</taxon>
        <taxon>Aeoliella</taxon>
    </lineage>
</organism>
<dbReference type="InterPro" id="IPR018060">
    <property type="entry name" value="HTH_AraC"/>
</dbReference>
<name>A0A9X2FAZ0_9BACT</name>
<dbReference type="InterPro" id="IPR009057">
    <property type="entry name" value="Homeodomain-like_sf"/>
</dbReference>
<keyword evidence="1" id="KW-0805">Transcription regulation</keyword>
<feature type="domain" description="HTH araC/xylS-type" evidence="4">
    <location>
        <begin position="293"/>
        <end position="391"/>
    </location>
</feature>
<keyword evidence="3" id="KW-0804">Transcription</keyword>
<dbReference type="InterPro" id="IPR046335">
    <property type="entry name" value="LacI/GalR-like_sensor"/>
</dbReference>
<dbReference type="Gene3D" id="3.40.50.2300">
    <property type="match status" value="2"/>
</dbReference>
<evidence type="ECO:0000259" key="4">
    <source>
        <dbReference type="PROSITE" id="PS01124"/>
    </source>
</evidence>
<comment type="caution">
    <text evidence="5">The sequence shown here is derived from an EMBL/GenBank/DDBJ whole genome shotgun (WGS) entry which is preliminary data.</text>
</comment>
<reference evidence="5" key="1">
    <citation type="submission" date="2022-06" db="EMBL/GenBank/DDBJ databases">
        <title>Aeoliella straminimaris, a novel planctomycete from sediments.</title>
        <authorList>
            <person name="Vitorino I.R."/>
            <person name="Lage O.M."/>
        </authorList>
    </citation>
    <scope>NUCLEOTIDE SEQUENCE</scope>
    <source>
        <strain evidence="5">ICT_H6.2</strain>
    </source>
</reference>
<dbReference type="SMART" id="SM00342">
    <property type="entry name" value="HTH_ARAC"/>
    <property type="match status" value="1"/>
</dbReference>
<dbReference type="GO" id="GO:0003700">
    <property type="term" value="F:DNA-binding transcription factor activity"/>
    <property type="evidence" value="ECO:0007669"/>
    <property type="project" value="InterPro"/>
</dbReference>
<keyword evidence="6" id="KW-1185">Reference proteome</keyword>
<proteinExistence type="predicted"/>
<dbReference type="Gene3D" id="1.10.10.60">
    <property type="entry name" value="Homeodomain-like"/>
    <property type="match status" value="1"/>
</dbReference>
<dbReference type="GO" id="GO:0000976">
    <property type="term" value="F:transcription cis-regulatory region binding"/>
    <property type="evidence" value="ECO:0007669"/>
    <property type="project" value="TreeGrafter"/>
</dbReference>
<dbReference type="InterPro" id="IPR028082">
    <property type="entry name" value="Peripla_BP_I"/>
</dbReference>
<keyword evidence="2" id="KW-0238">DNA-binding</keyword>
<sequence length="411" mass="46145">MSQFPPSQTSELPLTDGPARRIAVLVEFDDTWGRNVVEAIARYSHDAGWQLLLAPRDAERRLRIPEGWEGDGAIVMIRDESLIDHIRNRQIPAVDLGSMFPEIDWLGRVMTNDCARAKMALDHFRTRQLQHFACYAPVMGRYPQQRSAEFRNMVNEAGFECHAFNTEQSGTSIVDRESLAQWLRDLPRPVGIFASDPYPARQLAEICAHSGFDVPGEIAILSGDEDELLCGIMSPQISSIELASHRIGFEAARMLDHIIRTGEVPQQPVMIDPLRVCSRRSTDYLAIGDPDLKNVVRLIWEHAADGVQVSDLVRAAAMSRRKMEQRFREVLGRTPAEEIRRVKLEQARQMMVTTSMSVAAIALSCGFSSGPYLAHAFRKQYGITPSELRVGRETLQQPAMPRLTAVSARLN</sequence>
<dbReference type="PANTHER" id="PTHR30146">
    <property type="entry name" value="LACI-RELATED TRANSCRIPTIONAL REPRESSOR"/>
    <property type="match status" value="1"/>
</dbReference>
<evidence type="ECO:0000313" key="5">
    <source>
        <dbReference type="EMBL" id="MCO6045525.1"/>
    </source>
</evidence>
<evidence type="ECO:0000256" key="1">
    <source>
        <dbReference type="ARBA" id="ARBA00023015"/>
    </source>
</evidence>
<dbReference type="AlphaFoldDB" id="A0A9X2FAZ0"/>
<accession>A0A9X2FAZ0</accession>
<protein>
    <submittedName>
        <fullName evidence="5">XylR family transcriptional regulator</fullName>
    </submittedName>
</protein>
<dbReference type="Pfam" id="PF12833">
    <property type="entry name" value="HTH_18"/>
    <property type="match status" value="1"/>
</dbReference>
<gene>
    <name evidence="5" type="ORF">NG895_16560</name>
</gene>
<evidence type="ECO:0000256" key="2">
    <source>
        <dbReference type="ARBA" id="ARBA00023125"/>
    </source>
</evidence>
<dbReference type="SUPFAM" id="SSF46689">
    <property type="entry name" value="Homeodomain-like"/>
    <property type="match status" value="1"/>
</dbReference>
<dbReference type="RefSeq" id="WP_252853637.1">
    <property type="nucleotide sequence ID" value="NZ_JAMXLR010000055.1"/>
</dbReference>
<dbReference type="EMBL" id="JAMXLR010000055">
    <property type="protein sequence ID" value="MCO6045525.1"/>
    <property type="molecule type" value="Genomic_DNA"/>
</dbReference>
<dbReference type="PANTHER" id="PTHR30146:SF24">
    <property type="entry name" value="XYLOSE OPERON REGULATORY PROTEIN"/>
    <property type="match status" value="1"/>
</dbReference>